<gene>
    <name evidence="16" type="ORF">BDV98DRAFT_13511</name>
</gene>
<feature type="domain" description="GH11" evidence="15">
    <location>
        <begin position="31"/>
        <end position="220"/>
    </location>
</feature>
<dbReference type="GO" id="GO:0031176">
    <property type="term" value="F:endo-1,4-beta-xylanase activity"/>
    <property type="evidence" value="ECO:0007669"/>
    <property type="project" value="UniProtKB-UniRule"/>
</dbReference>
<dbReference type="GO" id="GO:0005576">
    <property type="term" value="C:extracellular region"/>
    <property type="evidence" value="ECO:0007669"/>
    <property type="project" value="InterPro"/>
</dbReference>
<keyword evidence="7 11" id="KW-0378">Hydrolase</keyword>
<dbReference type="PANTHER" id="PTHR46828:SF3">
    <property type="entry name" value="ENDO-1,4-BETA-XYLANASE"/>
    <property type="match status" value="1"/>
</dbReference>
<comment type="catalytic activity">
    <reaction evidence="1 11 12">
        <text>Endohydrolysis of (1-&gt;4)-beta-D-xylosidic linkages in xylans.</text>
        <dbReference type="EC" id="3.2.1.8"/>
    </reaction>
</comment>
<feature type="domain" description="CBM1" evidence="14">
    <location>
        <begin position="250"/>
        <end position="285"/>
    </location>
</feature>
<dbReference type="PANTHER" id="PTHR46828">
    <property type="entry name" value="ENDO-1,4-BETA-XYLANASE A-RELATED"/>
    <property type="match status" value="1"/>
</dbReference>
<evidence type="ECO:0000259" key="15">
    <source>
        <dbReference type="PROSITE" id="PS51761"/>
    </source>
</evidence>
<dbReference type="PROSITE" id="PS51761">
    <property type="entry name" value="GH11_3"/>
    <property type="match status" value="1"/>
</dbReference>
<evidence type="ECO:0000256" key="7">
    <source>
        <dbReference type="ARBA" id="ARBA00022801"/>
    </source>
</evidence>
<evidence type="ECO:0000313" key="17">
    <source>
        <dbReference type="Proteomes" id="UP000305067"/>
    </source>
</evidence>
<sequence>MKLLSSIILACSFVGTLALPSNSTMDIFSRAGTPSSTGTHNGYYYSWWTDGQADVTYTNGAGGQYSVNWSGNRGNFVGGKGWNPGSVRSIPYTANYSPNGNSYLAVYGWTQNPLIEYYVVESYGTYNPGSAASLIGTVTSDGGSYNIYKTTRVNQPSIEGTRTFDQFWSVRNSKRTSGTVTIGNHFNAWSSHGLKLGTHNYQIVATEGYFSSGSASVTVGTATGGGGGDTGGGGGGGDTGGGGGGGGGGACAALYGQCGGSGWAGATCCASGTCKSSNQWYSQCL</sequence>
<comment type="pathway">
    <text evidence="2 11 12">Glycan degradation; xylan degradation.</text>
</comment>
<feature type="chain" id="PRO_5023105216" description="Endo-1,4-beta-xylanase" evidence="13">
    <location>
        <begin position="19"/>
        <end position="285"/>
    </location>
</feature>
<evidence type="ECO:0000256" key="2">
    <source>
        <dbReference type="ARBA" id="ARBA00004851"/>
    </source>
</evidence>
<dbReference type="GO" id="GO:0030248">
    <property type="term" value="F:cellulose binding"/>
    <property type="evidence" value="ECO:0007669"/>
    <property type="project" value="InterPro"/>
</dbReference>
<dbReference type="SUPFAM" id="SSF57180">
    <property type="entry name" value="Cellulose-binding domain"/>
    <property type="match status" value="1"/>
</dbReference>
<evidence type="ECO:0000256" key="8">
    <source>
        <dbReference type="ARBA" id="ARBA00023277"/>
    </source>
</evidence>
<evidence type="ECO:0000313" key="16">
    <source>
        <dbReference type="EMBL" id="TFL07188.1"/>
    </source>
</evidence>
<dbReference type="InterPro" id="IPR013320">
    <property type="entry name" value="ConA-like_dom_sf"/>
</dbReference>
<organism evidence="16 17">
    <name type="scientific">Pterulicium gracile</name>
    <dbReference type="NCBI Taxonomy" id="1884261"/>
    <lineage>
        <taxon>Eukaryota</taxon>
        <taxon>Fungi</taxon>
        <taxon>Dikarya</taxon>
        <taxon>Basidiomycota</taxon>
        <taxon>Agaricomycotina</taxon>
        <taxon>Agaricomycetes</taxon>
        <taxon>Agaricomycetidae</taxon>
        <taxon>Agaricales</taxon>
        <taxon>Pleurotineae</taxon>
        <taxon>Pterulaceae</taxon>
        <taxon>Pterulicium</taxon>
    </lineage>
</organism>
<dbReference type="PROSITE" id="PS00777">
    <property type="entry name" value="GH11_2"/>
    <property type="match status" value="1"/>
</dbReference>
<evidence type="ECO:0000256" key="12">
    <source>
        <dbReference type="RuleBase" id="RU362015"/>
    </source>
</evidence>
<accession>A0A5C3R0S0</accession>
<dbReference type="InterPro" id="IPR035971">
    <property type="entry name" value="CBD_sf"/>
</dbReference>
<feature type="active site" description="Proton donor" evidence="11">
    <location>
        <position position="207"/>
    </location>
</feature>
<dbReference type="Pfam" id="PF00457">
    <property type="entry name" value="Glyco_hydro_11"/>
    <property type="match status" value="1"/>
</dbReference>
<feature type="signal peptide" evidence="13">
    <location>
        <begin position="1"/>
        <end position="18"/>
    </location>
</feature>
<keyword evidence="17" id="KW-1185">Reference proteome</keyword>
<dbReference type="InterPro" id="IPR018208">
    <property type="entry name" value="GH11_AS_1"/>
</dbReference>
<keyword evidence="10 11" id="KW-0624">Polysaccharide degradation</keyword>
<keyword evidence="9 11" id="KW-0326">Glycosidase</keyword>
<dbReference type="SUPFAM" id="SSF49899">
    <property type="entry name" value="Concanavalin A-like lectins/glucanases"/>
    <property type="match status" value="1"/>
</dbReference>
<evidence type="ECO:0000256" key="10">
    <source>
        <dbReference type="ARBA" id="ARBA00023326"/>
    </source>
</evidence>
<evidence type="ECO:0000256" key="6">
    <source>
        <dbReference type="ARBA" id="ARBA00022729"/>
    </source>
</evidence>
<dbReference type="PROSITE" id="PS51164">
    <property type="entry name" value="CBM1_2"/>
    <property type="match status" value="1"/>
</dbReference>
<dbReference type="EC" id="3.2.1.8" evidence="4 11"/>
<evidence type="ECO:0000256" key="9">
    <source>
        <dbReference type="ARBA" id="ARBA00023295"/>
    </source>
</evidence>
<dbReference type="Proteomes" id="UP000305067">
    <property type="component" value="Unassembled WGS sequence"/>
</dbReference>
<keyword evidence="6 13" id="KW-0732">Signal</keyword>
<dbReference type="Pfam" id="PF00734">
    <property type="entry name" value="CBM_1"/>
    <property type="match status" value="1"/>
</dbReference>
<evidence type="ECO:0000256" key="1">
    <source>
        <dbReference type="ARBA" id="ARBA00000681"/>
    </source>
</evidence>
<feature type="active site" description="Nucleophile" evidence="11">
    <location>
        <position position="116"/>
    </location>
</feature>
<dbReference type="STRING" id="1884261.A0A5C3R0S0"/>
<proteinExistence type="inferred from homology"/>
<reference evidence="16 17" key="1">
    <citation type="journal article" date="2019" name="Nat. Ecol. Evol.">
        <title>Megaphylogeny resolves global patterns of mushroom evolution.</title>
        <authorList>
            <person name="Varga T."/>
            <person name="Krizsan K."/>
            <person name="Foldi C."/>
            <person name="Dima B."/>
            <person name="Sanchez-Garcia M."/>
            <person name="Sanchez-Ramirez S."/>
            <person name="Szollosi G.J."/>
            <person name="Szarkandi J.G."/>
            <person name="Papp V."/>
            <person name="Albert L."/>
            <person name="Andreopoulos W."/>
            <person name="Angelini C."/>
            <person name="Antonin V."/>
            <person name="Barry K.W."/>
            <person name="Bougher N.L."/>
            <person name="Buchanan P."/>
            <person name="Buyck B."/>
            <person name="Bense V."/>
            <person name="Catcheside P."/>
            <person name="Chovatia M."/>
            <person name="Cooper J."/>
            <person name="Damon W."/>
            <person name="Desjardin D."/>
            <person name="Finy P."/>
            <person name="Geml J."/>
            <person name="Haridas S."/>
            <person name="Hughes K."/>
            <person name="Justo A."/>
            <person name="Karasinski D."/>
            <person name="Kautmanova I."/>
            <person name="Kiss B."/>
            <person name="Kocsube S."/>
            <person name="Kotiranta H."/>
            <person name="LaButti K.M."/>
            <person name="Lechner B.E."/>
            <person name="Liimatainen K."/>
            <person name="Lipzen A."/>
            <person name="Lukacs Z."/>
            <person name="Mihaltcheva S."/>
            <person name="Morgado L.N."/>
            <person name="Niskanen T."/>
            <person name="Noordeloos M.E."/>
            <person name="Ohm R.A."/>
            <person name="Ortiz-Santana B."/>
            <person name="Ovrebo C."/>
            <person name="Racz N."/>
            <person name="Riley R."/>
            <person name="Savchenko A."/>
            <person name="Shiryaev A."/>
            <person name="Soop K."/>
            <person name="Spirin V."/>
            <person name="Szebenyi C."/>
            <person name="Tomsovsky M."/>
            <person name="Tulloss R.E."/>
            <person name="Uehling J."/>
            <person name="Grigoriev I.V."/>
            <person name="Vagvolgyi C."/>
            <person name="Papp T."/>
            <person name="Martin F.M."/>
            <person name="Miettinen O."/>
            <person name="Hibbett D.S."/>
            <person name="Nagy L.G."/>
        </authorList>
    </citation>
    <scope>NUCLEOTIDE SEQUENCE [LARGE SCALE GENOMIC DNA]</scope>
    <source>
        <strain evidence="16 17">CBS 309.79</strain>
    </source>
</reference>
<dbReference type="InterPro" id="IPR033123">
    <property type="entry name" value="GH11_dom"/>
</dbReference>
<dbReference type="OrthoDB" id="2115822at2759"/>
<dbReference type="InterPro" id="IPR033119">
    <property type="entry name" value="GH11_AS_2"/>
</dbReference>
<dbReference type="Gene3D" id="2.60.120.180">
    <property type="match status" value="1"/>
</dbReference>
<dbReference type="GO" id="GO:0045493">
    <property type="term" value="P:xylan catabolic process"/>
    <property type="evidence" value="ECO:0007669"/>
    <property type="project" value="UniProtKB-UniRule"/>
</dbReference>
<evidence type="ECO:0000259" key="14">
    <source>
        <dbReference type="PROSITE" id="PS51164"/>
    </source>
</evidence>
<dbReference type="PROSITE" id="PS00776">
    <property type="entry name" value="GH11_1"/>
    <property type="match status" value="1"/>
</dbReference>
<evidence type="ECO:0000256" key="11">
    <source>
        <dbReference type="PROSITE-ProRule" id="PRU01097"/>
    </source>
</evidence>
<evidence type="ECO:0000256" key="3">
    <source>
        <dbReference type="ARBA" id="ARBA00007792"/>
    </source>
</evidence>
<dbReference type="InterPro" id="IPR001137">
    <property type="entry name" value="Glyco_hydro_11"/>
</dbReference>
<dbReference type="PROSITE" id="PS00562">
    <property type="entry name" value="CBM1_1"/>
    <property type="match status" value="1"/>
</dbReference>
<dbReference type="EMBL" id="ML178814">
    <property type="protein sequence ID" value="TFL07188.1"/>
    <property type="molecule type" value="Genomic_DNA"/>
</dbReference>
<dbReference type="SMART" id="SM00236">
    <property type="entry name" value="fCBD"/>
    <property type="match status" value="1"/>
</dbReference>
<evidence type="ECO:0000256" key="4">
    <source>
        <dbReference type="ARBA" id="ARBA00012590"/>
    </source>
</evidence>
<keyword evidence="8 11" id="KW-0119">Carbohydrate metabolism</keyword>
<dbReference type="InterPro" id="IPR013319">
    <property type="entry name" value="GH11/12"/>
</dbReference>
<name>A0A5C3R0S0_9AGAR</name>
<dbReference type="InterPro" id="IPR000254">
    <property type="entry name" value="CBD"/>
</dbReference>
<dbReference type="UniPathway" id="UPA00114"/>
<protein>
    <recommendedName>
        <fullName evidence="4 11">Endo-1,4-beta-xylanase</fullName>
        <ecNumber evidence="4 11">3.2.1.8</ecNumber>
    </recommendedName>
</protein>
<evidence type="ECO:0000256" key="5">
    <source>
        <dbReference type="ARBA" id="ARBA00022651"/>
    </source>
</evidence>
<dbReference type="PRINTS" id="PR00911">
    <property type="entry name" value="GLHYDRLASE11"/>
</dbReference>
<keyword evidence="5 11" id="KW-0858">Xylan degradation</keyword>
<evidence type="ECO:0000256" key="13">
    <source>
        <dbReference type="SAM" id="SignalP"/>
    </source>
</evidence>
<dbReference type="AlphaFoldDB" id="A0A5C3R0S0"/>
<comment type="similarity">
    <text evidence="3 11 12">Belongs to the glycosyl hydrolase 11 (cellulase G) family.</text>
</comment>
<dbReference type="FunFam" id="2.60.120.180:FF:000001">
    <property type="entry name" value="Endo-1,4-beta-xylanase"/>
    <property type="match status" value="1"/>
</dbReference>